<feature type="region of interest" description="Disordered" evidence="7">
    <location>
        <begin position="1"/>
        <end position="29"/>
    </location>
</feature>
<dbReference type="InterPro" id="IPR006634">
    <property type="entry name" value="TLC-dom"/>
</dbReference>
<feature type="transmembrane region" description="Helical" evidence="8">
    <location>
        <begin position="73"/>
        <end position="90"/>
    </location>
</feature>
<dbReference type="SMART" id="SM00724">
    <property type="entry name" value="TLC"/>
    <property type="match status" value="1"/>
</dbReference>
<dbReference type="InterPro" id="IPR016439">
    <property type="entry name" value="Lag1/Lac1-like"/>
</dbReference>
<evidence type="ECO:0000256" key="3">
    <source>
        <dbReference type="ARBA" id="ARBA00022692"/>
    </source>
</evidence>
<dbReference type="Proteomes" id="UP001303373">
    <property type="component" value="Chromosome 10"/>
</dbReference>
<dbReference type="PANTHER" id="PTHR12560">
    <property type="entry name" value="LONGEVITY ASSURANCE FACTOR 1 LAG1"/>
    <property type="match status" value="1"/>
</dbReference>
<keyword evidence="4 8" id="KW-1133">Transmembrane helix</keyword>
<evidence type="ECO:0000256" key="8">
    <source>
        <dbReference type="SAM" id="Phobius"/>
    </source>
</evidence>
<reference evidence="10 11" key="1">
    <citation type="submission" date="2023-11" db="EMBL/GenBank/DDBJ databases">
        <title>An acidophilic fungus is an integral part of prey digestion in a carnivorous sundew plant.</title>
        <authorList>
            <person name="Tsai I.J."/>
        </authorList>
    </citation>
    <scope>NUCLEOTIDE SEQUENCE [LARGE SCALE GENOMIC DNA]</scope>
    <source>
        <strain evidence="10">169a</strain>
    </source>
</reference>
<dbReference type="GO" id="GO:0050291">
    <property type="term" value="F:sphingosine N-acyltransferase activity"/>
    <property type="evidence" value="ECO:0007669"/>
    <property type="project" value="InterPro"/>
</dbReference>
<organism evidence="10 11">
    <name type="scientific">Acrodontium crateriforme</name>
    <dbReference type="NCBI Taxonomy" id="150365"/>
    <lineage>
        <taxon>Eukaryota</taxon>
        <taxon>Fungi</taxon>
        <taxon>Dikarya</taxon>
        <taxon>Ascomycota</taxon>
        <taxon>Pezizomycotina</taxon>
        <taxon>Dothideomycetes</taxon>
        <taxon>Dothideomycetidae</taxon>
        <taxon>Mycosphaerellales</taxon>
        <taxon>Teratosphaeriaceae</taxon>
        <taxon>Acrodontium</taxon>
    </lineage>
</organism>
<keyword evidence="3 6" id="KW-0812">Transmembrane</keyword>
<sequence length="516" mass="58468">MASNDCLPSLSASQMRHPYPSPPQPPLSITDLGVCASPSDLKVAPHKRRKTHPHPEQETLGAMLRRGIVDHQLGLSMNLMLLVSLSYALIPRMRDRTSAFFQLSYASPTLQGQYGQGPRDLYLVASFIILFTAVRAFSLGYALMPLAGYCGIAKKKMRVRFAEQAYMMVYYAIYWCWGLALFIRDTPSDVDSVDSLLISLWTGFPKLTLDASMKLYYISQLAFWIQQIFVIHIEERRKDHLQMLTHHIITVSLLAGSYPYRQWRVGNAVLVCMDLVDFIFPLAKILRYLQLQTACDAAFAVFVITWFITRHLFYGAICWSIYAHVHEVTMNYGIYSIVTGTKISEDGGTNIMHSLFQPISNPQAQTVAFNANIRWWFLGLLLALQCLTIAWFVMICRVVMRVLRGEGADDTRSDGEEEAEEEVEKDDQFQSINERDVDSEHFIEVEASSEDMTYGAPKRTGSMSSTSKMRVSKGISSGLHLNGHKDLLNRIGCLSEEQLARERERREDSASPLGRK</sequence>
<dbReference type="PANTHER" id="PTHR12560:SF0">
    <property type="entry name" value="LD18904P"/>
    <property type="match status" value="1"/>
</dbReference>
<dbReference type="PROSITE" id="PS50922">
    <property type="entry name" value="TLC"/>
    <property type="match status" value="1"/>
</dbReference>
<dbReference type="EMBL" id="CP138589">
    <property type="protein sequence ID" value="WPH03228.1"/>
    <property type="molecule type" value="Genomic_DNA"/>
</dbReference>
<evidence type="ECO:0000313" key="10">
    <source>
        <dbReference type="EMBL" id="WPH03228.1"/>
    </source>
</evidence>
<comment type="similarity">
    <text evidence="2">Belongs to the sphingosine N-acyltransferase family.</text>
</comment>
<evidence type="ECO:0000256" key="7">
    <source>
        <dbReference type="SAM" id="MobiDB-lite"/>
    </source>
</evidence>
<gene>
    <name evidence="10" type="ORF">R9X50_00610500</name>
</gene>
<feature type="transmembrane region" description="Helical" evidence="8">
    <location>
        <begin position="165"/>
        <end position="183"/>
    </location>
</feature>
<dbReference type="GO" id="GO:0046513">
    <property type="term" value="P:ceramide biosynthetic process"/>
    <property type="evidence" value="ECO:0007669"/>
    <property type="project" value="InterPro"/>
</dbReference>
<evidence type="ECO:0000313" key="11">
    <source>
        <dbReference type="Proteomes" id="UP001303373"/>
    </source>
</evidence>
<evidence type="ECO:0000256" key="1">
    <source>
        <dbReference type="ARBA" id="ARBA00004141"/>
    </source>
</evidence>
<evidence type="ECO:0000256" key="2">
    <source>
        <dbReference type="ARBA" id="ARBA00009808"/>
    </source>
</evidence>
<dbReference type="AlphaFoldDB" id="A0AAQ3M9E8"/>
<feature type="domain" description="TLC" evidence="9">
    <location>
        <begin position="156"/>
        <end position="404"/>
    </location>
</feature>
<accession>A0AAQ3M9E8</accession>
<evidence type="ECO:0000259" key="9">
    <source>
        <dbReference type="PROSITE" id="PS50922"/>
    </source>
</evidence>
<dbReference type="Pfam" id="PF03798">
    <property type="entry name" value="TRAM_LAG1_CLN8"/>
    <property type="match status" value="1"/>
</dbReference>
<evidence type="ECO:0000256" key="5">
    <source>
        <dbReference type="ARBA" id="ARBA00023136"/>
    </source>
</evidence>
<dbReference type="GO" id="GO:0016020">
    <property type="term" value="C:membrane"/>
    <property type="evidence" value="ECO:0007669"/>
    <property type="project" value="UniProtKB-SubCell"/>
</dbReference>
<keyword evidence="5 6" id="KW-0472">Membrane</keyword>
<feature type="transmembrane region" description="Helical" evidence="8">
    <location>
        <begin position="375"/>
        <end position="394"/>
    </location>
</feature>
<feature type="region of interest" description="Disordered" evidence="7">
    <location>
        <begin position="407"/>
        <end position="431"/>
    </location>
</feature>
<evidence type="ECO:0000256" key="4">
    <source>
        <dbReference type="ARBA" id="ARBA00022989"/>
    </source>
</evidence>
<feature type="compositionally biased region" description="Acidic residues" evidence="7">
    <location>
        <begin position="415"/>
        <end position="425"/>
    </location>
</feature>
<feature type="transmembrane region" description="Helical" evidence="8">
    <location>
        <begin position="298"/>
        <end position="322"/>
    </location>
</feature>
<proteinExistence type="inferred from homology"/>
<feature type="transmembrane region" description="Helical" evidence="8">
    <location>
        <begin position="121"/>
        <end position="144"/>
    </location>
</feature>
<protein>
    <recommendedName>
        <fullName evidence="9">TLC domain-containing protein</fullName>
    </recommendedName>
</protein>
<feature type="transmembrane region" description="Helical" evidence="8">
    <location>
        <begin position="215"/>
        <end position="231"/>
    </location>
</feature>
<keyword evidence="11" id="KW-1185">Reference proteome</keyword>
<comment type="subcellular location">
    <subcellularLocation>
        <location evidence="1">Membrane</location>
        <topology evidence="1">Multi-pass membrane protein</topology>
    </subcellularLocation>
</comment>
<evidence type="ECO:0000256" key="6">
    <source>
        <dbReference type="PROSITE-ProRule" id="PRU00205"/>
    </source>
</evidence>
<name>A0AAQ3M9E8_9PEZI</name>